<dbReference type="InterPro" id="IPR032675">
    <property type="entry name" value="LRR_dom_sf"/>
</dbReference>
<dbReference type="AlphaFoldDB" id="A0A550CE66"/>
<dbReference type="Gene3D" id="3.80.10.10">
    <property type="entry name" value="Ribonuclease Inhibitor"/>
    <property type="match status" value="1"/>
</dbReference>
<reference evidence="2 3" key="1">
    <citation type="journal article" date="2019" name="New Phytol.">
        <title>Comparative genomics reveals unique wood-decay strategies and fruiting body development in the Schizophyllaceae.</title>
        <authorList>
            <person name="Almasi E."/>
            <person name="Sahu N."/>
            <person name="Krizsan K."/>
            <person name="Balint B."/>
            <person name="Kovacs G.M."/>
            <person name="Kiss B."/>
            <person name="Cseklye J."/>
            <person name="Drula E."/>
            <person name="Henrissat B."/>
            <person name="Nagy I."/>
            <person name="Chovatia M."/>
            <person name="Adam C."/>
            <person name="LaButti K."/>
            <person name="Lipzen A."/>
            <person name="Riley R."/>
            <person name="Grigoriev I.V."/>
            <person name="Nagy L.G."/>
        </authorList>
    </citation>
    <scope>NUCLEOTIDE SEQUENCE [LARGE SCALE GENOMIC DNA]</scope>
    <source>
        <strain evidence="2 3">NL-1724</strain>
    </source>
</reference>
<dbReference type="SUPFAM" id="SSF81383">
    <property type="entry name" value="F-box domain"/>
    <property type="match status" value="1"/>
</dbReference>
<dbReference type="InterPro" id="IPR036047">
    <property type="entry name" value="F-box-like_dom_sf"/>
</dbReference>
<dbReference type="SUPFAM" id="SSF52047">
    <property type="entry name" value="RNI-like"/>
    <property type="match status" value="1"/>
</dbReference>
<protein>
    <submittedName>
        <fullName evidence="2">Uncharacterized protein</fullName>
    </submittedName>
</protein>
<organism evidence="2 3">
    <name type="scientific">Schizophyllum amplum</name>
    <dbReference type="NCBI Taxonomy" id="97359"/>
    <lineage>
        <taxon>Eukaryota</taxon>
        <taxon>Fungi</taxon>
        <taxon>Dikarya</taxon>
        <taxon>Basidiomycota</taxon>
        <taxon>Agaricomycotina</taxon>
        <taxon>Agaricomycetes</taxon>
        <taxon>Agaricomycetidae</taxon>
        <taxon>Agaricales</taxon>
        <taxon>Schizophyllaceae</taxon>
        <taxon>Schizophyllum</taxon>
    </lineage>
</organism>
<accession>A0A550CE66</accession>
<dbReference type="OrthoDB" id="3365698at2759"/>
<dbReference type="Gene3D" id="1.20.1280.50">
    <property type="match status" value="1"/>
</dbReference>
<evidence type="ECO:0000256" key="1">
    <source>
        <dbReference type="SAM" id="MobiDB-lite"/>
    </source>
</evidence>
<dbReference type="EMBL" id="VDMD01000010">
    <property type="protein sequence ID" value="TRM63077.1"/>
    <property type="molecule type" value="Genomic_DNA"/>
</dbReference>
<gene>
    <name evidence="2" type="ORF">BD626DRAFT_457266</name>
</gene>
<feature type="region of interest" description="Disordered" evidence="1">
    <location>
        <begin position="460"/>
        <end position="490"/>
    </location>
</feature>
<comment type="caution">
    <text evidence="2">The sequence shown here is derived from an EMBL/GenBank/DDBJ whole genome shotgun (WGS) entry which is preliminary data.</text>
</comment>
<evidence type="ECO:0000313" key="3">
    <source>
        <dbReference type="Proteomes" id="UP000320762"/>
    </source>
</evidence>
<name>A0A550CE66_9AGAR</name>
<sequence length="582" mass="65610">MSDSTLLTDSMQNAPHTQPFDLETDVKSLREKLALFNPSSSADCLAMRPNIHTALEALNSYTAEMDRIVASYTKLAAERTELEKHYARAVWLCSPLSRLVPDVLREIFKHVTNTQQYSLEDHHSSPLRLTHVCRAWRSVAFAHTSLWASIKLQEHEYSDFNDNESGLEKAVKFHLERSGSSPLTIFIGSDNYAVMSLLNAERHRWRKCTTTASVYRYGDKKPPRYAALEELELRQRGGTVHFIDTPRLRSYSGPLDGTFLAWHQLTSVAITYGEVQLSKIVELLSYCVKLDSLRVDYPTNDIKSMPAAADTIPAYPRLRKVRLVCGNLNFKSVLLVFFSSFTAPALASLDICISCEAGKSKWSQNLTKVLSKFLSHSPALTALALKNMPIPVGSLRDLFACAPAVEHLVWWEMQNGYNRSNLSALCSTLHQLTSRGDGEELGRDVLPRLTRLEISGGLAKPRPLQHYPGYSRKNTDSSAEQPEPAKLIRSRAADGGKLRHVVLEYLRECDMDDDVREELRSLLESFVVREVVKKKRDVFQYDDSESEMGSGSEMDESEEYADDFSYYGSHMEGFGGMGGMYY</sequence>
<keyword evidence="3" id="KW-1185">Reference proteome</keyword>
<evidence type="ECO:0000313" key="2">
    <source>
        <dbReference type="EMBL" id="TRM63077.1"/>
    </source>
</evidence>
<proteinExistence type="predicted"/>
<dbReference type="Proteomes" id="UP000320762">
    <property type="component" value="Unassembled WGS sequence"/>
</dbReference>